<comment type="caution">
    <text evidence="6">The sequence shown here is derived from an EMBL/GenBank/DDBJ whole genome shotgun (WGS) entry which is preliminary data.</text>
</comment>
<dbReference type="Pfam" id="PF01565">
    <property type="entry name" value="FAD_binding_4"/>
    <property type="match status" value="1"/>
</dbReference>
<protein>
    <submittedName>
        <fullName evidence="6">FAD-linked oxidase C-terminal domain-containing protein</fullName>
    </submittedName>
</protein>
<dbReference type="InterPro" id="IPR016166">
    <property type="entry name" value="FAD-bd_PCMH"/>
</dbReference>
<reference evidence="6" key="1">
    <citation type="journal article" date="2014" name="Int. J. Syst. Evol. Microbiol.">
        <title>Complete genome of a new Firmicutes species belonging to the dominant human colonic microbiota ('Ruminococcus bicirculans') reveals two chromosomes and a selective capacity to utilize plant glucans.</title>
        <authorList>
            <consortium name="NISC Comparative Sequencing Program"/>
            <person name="Wegmann U."/>
            <person name="Louis P."/>
            <person name="Goesmann A."/>
            <person name="Henrissat B."/>
            <person name="Duncan S.H."/>
            <person name="Flint H.J."/>
        </authorList>
    </citation>
    <scope>NUCLEOTIDE SEQUENCE</scope>
    <source>
        <strain evidence="6">CECT 7703</strain>
    </source>
</reference>
<dbReference type="InterPro" id="IPR006094">
    <property type="entry name" value="Oxid_FAD_bind_N"/>
</dbReference>
<sequence>MSEAFLSALRHTLPAEALVLDVERLRAFECDALSAYRALPMAVALPGSEEDVIAVLQLAHAHRIPVVARGAGTGLSGGATPTAGCLLLGMSRMRRLLYLDPLARYARVQPGVRNQAISEAAGHYGLYYAPDPSSQIACTIGGNVAENAGGIHCLKYGLTVHNLLGLRAVTMEGELLELGGTLDCNGYDLLALLTGSEGLLAVVTEVTVRLLPKPQLARVILASFAEVGHAADAVAQLVGSGATPAALEMMDGATVRAVEDFLQAGYPTDVAALLLCEADGTPEEVEADIVQMSRVLRAAGACELRVSDSEAERQQLWAGRKAAFPAAAKLAPDYYCMDGSIPRAAVGRVLAGIASLSAQYGLACINVFHAGDGNLHPLILFDANRAGELARAEQFGTDIAALCVSEGGAITGEHGVGIEKLDGMCAQFNAAELGQFSAIKAAFDPLGLLNPGKLIPTLHRCAEYGRMHVHRGQLPHPELPRF</sequence>
<evidence type="ECO:0000256" key="4">
    <source>
        <dbReference type="ARBA" id="ARBA00023002"/>
    </source>
</evidence>
<dbReference type="Gene3D" id="3.30.70.2740">
    <property type="match status" value="1"/>
</dbReference>
<evidence type="ECO:0000313" key="7">
    <source>
        <dbReference type="Proteomes" id="UP001180081"/>
    </source>
</evidence>
<evidence type="ECO:0000256" key="1">
    <source>
        <dbReference type="ARBA" id="ARBA00001974"/>
    </source>
</evidence>
<evidence type="ECO:0000313" key="6">
    <source>
        <dbReference type="EMBL" id="MDN3575558.1"/>
    </source>
</evidence>
<dbReference type="SUPFAM" id="SSF56176">
    <property type="entry name" value="FAD-binding/transporter-associated domain-like"/>
    <property type="match status" value="1"/>
</dbReference>
<dbReference type="Proteomes" id="UP001180081">
    <property type="component" value="Unassembled WGS sequence"/>
</dbReference>
<dbReference type="SUPFAM" id="SSF55103">
    <property type="entry name" value="FAD-linked oxidases, C-terminal domain"/>
    <property type="match status" value="1"/>
</dbReference>
<accession>A0ABT8AZZ6</accession>
<dbReference type="PANTHER" id="PTHR42934">
    <property type="entry name" value="GLYCOLATE OXIDASE SUBUNIT GLCD"/>
    <property type="match status" value="1"/>
</dbReference>
<dbReference type="InterPro" id="IPR004113">
    <property type="entry name" value="FAD-bd_oxidored_4_C"/>
</dbReference>
<dbReference type="InterPro" id="IPR016164">
    <property type="entry name" value="FAD-linked_Oxase-like_C"/>
</dbReference>
<evidence type="ECO:0000256" key="3">
    <source>
        <dbReference type="ARBA" id="ARBA00022827"/>
    </source>
</evidence>
<feature type="domain" description="FAD-binding PCMH-type" evidence="5">
    <location>
        <begin position="36"/>
        <end position="213"/>
    </location>
</feature>
<proteinExistence type="predicted"/>
<dbReference type="EMBL" id="JAUFPU010000002">
    <property type="protein sequence ID" value="MDN3575558.1"/>
    <property type="molecule type" value="Genomic_DNA"/>
</dbReference>
<evidence type="ECO:0000256" key="2">
    <source>
        <dbReference type="ARBA" id="ARBA00022630"/>
    </source>
</evidence>
<dbReference type="Pfam" id="PF02913">
    <property type="entry name" value="FAD-oxidase_C"/>
    <property type="match status" value="1"/>
</dbReference>
<comment type="cofactor">
    <cofactor evidence="1">
        <name>FAD</name>
        <dbReference type="ChEBI" id="CHEBI:57692"/>
    </cofactor>
</comment>
<dbReference type="Gene3D" id="1.10.45.10">
    <property type="entry name" value="Vanillyl-alcohol Oxidase, Chain A, domain 4"/>
    <property type="match status" value="1"/>
</dbReference>
<reference evidence="6" key="2">
    <citation type="submission" date="2023-06" db="EMBL/GenBank/DDBJ databases">
        <authorList>
            <person name="Lucena T."/>
            <person name="Sun Q."/>
        </authorList>
    </citation>
    <scope>NUCLEOTIDE SEQUENCE</scope>
    <source>
        <strain evidence="6">CECT 7703</strain>
    </source>
</reference>
<name>A0ABT8AZZ6_9NEIS</name>
<dbReference type="PANTHER" id="PTHR42934:SF1">
    <property type="entry name" value="GLYCOLATE OXIDASE SUBUNIT GLCD"/>
    <property type="match status" value="1"/>
</dbReference>
<keyword evidence="3" id="KW-0274">FAD</keyword>
<dbReference type="InterPro" id="IPR051914">
    <property type="entry name" value="FAD-linked_OxidoTrans_Type4"/>
</dbReference>
<dbReference type="RefSeq" id="WP_290331209.1">
    <property type="nucleotide sequence ID" value="NZ_JAUFPU010000002.1"/>
</dbReference>
<evidence type="ECO:0000259" key="5">
    <source>
        <dbReference type="PROSITE" id="PS51387"/>
    </source>
</evidence>
<keyword evidence="2" id="KW-0285">Flavoprotein</keyword>
<dbReference type="Gene3D" id="3.30.465.10">
    <property type="match status" value="1"/>
</dbReference>
<dbReference type="PROSITE" id="PS51387">
    <property type="entry name" value="FAD_PCMH"/>
    <property type="match status" value="1"/>
</dbReference>
<keyword evidence="7" id="KW-1185">Reference proteome</keyword>
<dbReference type="InterPro" id="IPR016169">
    <property type="entry name" value="FAD-bd_PCMH_sub2"/>
</dbReference>
<dbReference type="InterPro" id="IPR036318">
    <property type="entry name" value="FAD-bd_PCMH-like_sf"/>
</dbReference>
<gene>
    <name evidence="6" type="ORF">QWZ03_02070</name>
</gene>
<organism evidence="6 7">
    <name type="scientific">Chitinimonas viridis</name>
    <dbReference type="NCBI Taxonomy" id="664880"/>
    <lineage>
        <taxon>Bacteria</taxon>
        <taxon>Pseudomonadati</taxon>
        <taxon>Pseudomonadota</taxon>
        <taxon>Betaproteobacteria</taxon>
        <taxon>Neisseriales</taxon>
        <taxon>Chitinibacteraceae</taxon>
        <taxon>Chitinimonas</taxon>
    </lineage>
</organism>
<dbReference type="InterPro" id="IPR016171">
    <property type="entry name" value="Vanillyl_alc_oxidase_C-sub2"/>
</dbReference>
<keyword evidence="4" id="KW-0560">Oxidoreductase</keyword>